<dbReference type="EC" id="3.-.-.-" evidence="6"/>
<dbReference type="OrthoDB" id="440673at2759"/>
<dbReference type="GO" id="GO:0000290">
    <property type="term" value="P:deadenylation-dependent decapping of nuclear-transcribed mRNA"/>
    <property type="evidence" value="ECO:0007669"/>
    <property type="project" value="InterPro"/>
</dbReference>
<dbReference type="VEuPathDB" id="FungiDB:DNF11_0308"/>
<keyword evidence="4" id="KW-0507">mRNA processing</keyword>
<dbReference type="GO" id="GO:0003729">
    <property type="term" value="F:mRNA binding"/>
    <property type="evidence" value="ECO:0007669"/>
    <property type="project" value="TreeGrafter"/>
</dbReference>
<feature type="region of interest" description="Disordered" evidence="5">
    <location>
        <begin position="220"/>
        <end position="246"/>
    </location>
</feature>
<organism evidence="6 7">
    <name type="scientific">Malassezia restricta (strain ATCC 96810 / NBRC 103918 / CBS 7877)</name>
    <name type="common">Seborrheic dermatitis infection agent</name>
    <dbReference type="NCBI Taxonomy" id="425264"/>
    <lineage>
        <taxon>Eukaryota</taxon>
        <taxon>Fungi</taxon>
        <taxon>Dikarya</taxon>
        <taxon>Basidiomycota</taxon>
        <taxon>Ustilaginomycotina</taxon>
        <taxon>Malasseziomycetes</taxon>
        <taxon>Malasseziales</taxon>
        <taxon>Malasseziaceae</taxon>
        <taxon>Malassezia</taxon>
    </lineage>
</organism>
<keyword evidence="6" id="KW-0378">Hydrolase</keyword>
<dbReference type="GO" id="GO:0006397">
    <property type="term" value="P:mRNA processing"/>
    <property type="evidence" value="ECO:0007669"/>
    <property type="project" value="UniProtKB-KW"/>
</dbReference>
<evidence type="ECO:0000256" key="3">
    <source>
        <dbReference type="ARBA" id="ARBA00022490"/>
    </source>
</evidence>
<proteinExistence type="inferred from homology"/>
<evidence type="ECO:0000256" key="1">
    <source>
        <dbReference type="ARBA" id="ARBA00004496"/>
    </source>
</evidence>
<dbReference type="SUPFAM" id="SSF50729">
    <property type="entry name" value="PH domain-like"/>
    <property type="match status" value="1"/>
</dbReference>
<dbReference type="InterPro" id="IPR010334">
    <property type="entry name" value="Dcp1"/>
</dbReference>
<dbReference type="PANTHER" id="PTHR16290:SF0">
    <property type="entry name" value="DECAPPING PROTEIN 1, ISOFORM A"/>
    <property type="match status" value="1"/>
</dbReference>
<dbReference type="Gene3D" id="2.30.29.30">
    <property type="entry name" value="Pleckstrin-homology domain (PH domain)/Phosphotyrosine-binding domain (PTB)"/>
    <property type="match status" value="1"/>
</dbReference>
<comment type="subcellular location">
    <subcellularLocation>
        <location evidence="1">Cytoplasm</location>
    </subcellularLocation>
</comment>
<feature type="region of interest" description="Disordered" evidence="5">
    <location>
        <begin position="184"/>
        <end position="204"/>
    </location>
</feature>
<dbReference type="AlphaFoldDB" id="A0A3G2S284"/>
<dbReference type="GO" id="GO:0008047">
    <property type="term" value="F:enzyme activator activity"/>
    <property type="evidence" value="ECO:0007669"/>
    <property type="project" value="InterPro"/>
</dbReference>
<accession>A0A3G2S284</accession>
<dbReference type="Pfam" id="PF06058">
    <property type="entry name" value="DCP1"/>
    <property type="match status" value="1"/>
</dbReference>
<reference evidence="6 7" key="1">
    <citation type="submission" date="2018-10" db="EMBL/GenBank/DDBJ databases">
        <title>Complete genome sequence of Malassezia restricta CBS 7877.</title>
        <authorList>
            <person name="Morand S.C."/>
            <person name="Bertignac M."/>
            <person name="Iltis A."/>
            <person name="Kolder I."/>
            <person name="Pirovano W."/>
            <person name="Jourdain R."/>
            <person name="Clavaud C."/>
        </authorList>
    </citation>
    <scope>NUCLEOTIDE SEQUENCE [LARGE SCALE GENOMIC DNA]</scope>
    <source>
        <strain evidence="6 7">CBS 7877</strain>
    </source>
</reference>
<dbReference type="GO" id="GO:0031087">
    <property type="term" value="P:deadenylation-independent decapping of nuclear-transcribed mRNA"/>
    <property type="evidence" value="ECO:0007669"/>
    <property type="project" value="TreeGrafter"/>
</dbReference>
<sequence>MDLDARLQLNTRVLQRIDPCALHILASASFVVYYTYENEWTKTSVEGPLFLYQRSEAPYYGLQILNRNDPEPFYVGFTPSDDVEISEAFLIYRAHQPDDGNAGDHTIYGFWIFEPSQLEQLAKTITSLQKAPYPPPAPPPLCVDHAPTSISMDALFGQPEAPTFTEQERTGASILNALFREASDKNQDTAPEPEVPEPASQIQSTPIDLDTLFGTASVQESSDPMAMEPVDELRAPKSPPTSIGDTLPASQVVAGLEGHLSRADFVQKLIVQLCTDQAYVEKLYAEYQRGHR</sequence>
<dbReference type="EMBL" id="CP033148">
    <property type="protein sequence ID" value="AYO41258.1"/>
    <property type="molecule type" value="Genomic_DNA"/>
</dbReference>
<protein>
    <submittedName>
        <fullName evidence="6">mRNA-decapping enzyme 1B</fullName>
        <ecNumber evidence="6">3.-.-.-</ecNumber>
    </submittedName>
</protein>
<evidence type="ECO:0000256" key="5">
    <source>
        <dbReference type="SAM" id="MobiDB-lite"/>
    </source>
</evidence>
<evidence type="ECO:0000256" key="2">
    <source>
        <dbReference type="ARBA" id="ARBA00008778"/>
    </source>
</evidence>
<keyword evidence="3" id="KW-0963">Cytoplasm</keyword>
<name>A0A3G2S284_MALR7</name>
<dbReference type="CDD" id="cd13182">
    <property type="entry name" value="EVH1-like_Dcp1"/>
    <property type="match status" value="1"/>
</dbReference>
<evidence type="ECO:0000313" key="7">
    <source>
        <dbReference type="Proteomes" id="UP000269793"/>
    </source>
</evidence>
<dbReference type="GO" id="GO:0000932">
    <property type="term" value="C:P-body"/>
    <property type="evidence" value="ECO:0007669"/>
    <property type="project" value="TreeGrafter"/>
</dbReference>
<dbReference type="STRING" id="425264.A0A3G2S284"/>
<comment type="similarity">
    <text evidence="2">Belongs to the DCP1 family.</text>
</comment>
<evidence type="ECO:0000256" key="4">
    <source>
        <dbReference type="ARBA" id="ARBA00022664"/>
    </source>
</evidence>
<dbReference type="InterPro" id="IPR011993">
    <property type="entry name" value="PH-like_dom_sf"/>
</dbReference>
<evidence type="ECO:0000313" key="6">
    <source>
        <dbReference type="EMBL" id="AYO41258.1"/>
    </source>
</evidence>
<dbReference type="PANTHER" id="PTHR16290">
    <property type="entry name" value="TRANSCRIPTION FACTOR SMIF DECAPPING ENZYME DCP1"/>
    <property type="match status" value="1"/>
</dbReference>
<dbReference type="Proteomes" id="UP000269793">
    <property type="component" value="Chromosome I"/>
</dbReference>
<keyword evidence="7" id="KW-1185">Reference proteome</keyword>
<gene>
    <name evidence="6" type="primary">Dcp1b</name>
    <name evidence="6" type="ORF">DNF11_0308</name>
</gene>
<dbReference type="GO" id="GO:0016787">
    <property type="term" value="F:hydrolase activity"/>
    <property type="evidence" value="ECO:0007669"/>
    <property type="project" value="UniProtKB-KW"/>
</dbReference>